<protein>
    <submittedName>
        <fullName evidence="12">Uncharacterized protein</fullName>
    </submittedName>
</protein>
<dbReference type="PANTHER" id="PTHR45740:SF2">
    <property type="entry name" value="POLY [ADP-RIBOSE] POLYMERASE"/>
    <property type="match status" value="1"/>
</dbReference>
<dbReference type="InterPro" id="IPR018123">
    <property type="entry name" value="WWE-dom_subgr"/>
</dbReference>
<feature type="domain" description="PARP catalytic" evidence="11">
    <location>
        <begin position="633"/>
        <end position="829"/>
    </location>
</feature>
<comment type="similarity">
    <text evidence="6">Belongs to the ARTD/PARP family.</text>
</comment>
<evidence type="ECO:0000256" key="7">
    <source>
        <dbReference type="PROSITE-ProRule" id="PRU00723"/>
    </source>
</evidence>
<dbReference type="Gene3D" id="3.90.228.10">
    <property type="match status" value="1"/>
</dbReference>
<sequence length="829" mass="94532">MSSKLSSVGDSLDELIQILLNNRREVELGHAILQLSRANRKVVSDFGAQEFVNKFPQLFQIRRTKSKVMLRLDVPLEFCPQAGEKGGCTDMRCFRLHLCPFFVKETCKFGDKCKRSHEYQDEHTMRILQHFRLHFLDLNLLQDILKMIVDESEIQRTAAGRSLPDICKFYNNKSGCKKEENCPCLHVCEHFVDGDCKFGGGCKRNHDFSDSHNRRVLQQYDMGHISIHKVLQRLKGRERKRSVSASSDEESVQLSRYQPVMRMDSANPTIPHIPVQQGVGSRSIPEICKFYNSKTKCTKGDKCPCLHVCEHFISADCKFGEACRHEHSFSSFHNRRVLKQHDIANVSDLKILEYLQARVKKRTGSASSSVEKPLTVNLSAVNPSQDDKGKDTEICGFHMRGKCNYGDKCIHHHTDLPYLWQFAAQGDDQWESFSNEVNAILENCYCDVKNESSSHVTIKGSLYIVNFQDMTAVPRSFSGATPKMWTLMAKMFMTTGTVVKVRRLSTVSSVAAAAGHVFSTRWEWYWKDENNKWQSYDTPGDGHAVNTTSSQCLEREYLAGKDTHPFSASHHQYTLDFKKWCQKNDKYTTERPVRRRPAEFVSKQNMAEIAAQRRKAAGTARPSSSFSTEADGVPSHWSSVPVGEEYSCERLSTITEEYKKTEKRFKDSMDESHKIVSIERVQNPDLWILFKQKKVRMTKKSGKDPEERQLFHGTNPNTVKAICQQGFDWRMCGKNGTAYGKGSYFASNANYSHCYSNRDFTRGAKQMFLAKVLVGSFTAGDQSLTRPPPKDSSNPHVLYDSCCDNTANPALFVVFENGQSYPEFLITYT</sequence>
<dbReference type="InterPro" id="IPR004170">
    <property type="entry name" value="WWE_dom"/>
</dbReference>
<keyword evidence="7" id="KW-0862">Zinc</keyword>
<reference evidence="12 13" key="1">
    <citation type="submission" date="2022-05" db="EMBL/GenBank/DDBJ databases">
        <authorList>
            <consortium name="Genoscope - CEA"/>
            <person name="William W."/>
        </authorList>
    </citation>
    <scope>NUCLEOTIDE SEQUENCE [LARGE SCALE GENOMIC DNA]</scope>
</reference>
<comment type="caution">
    <text evidence="12">The sequence shown here is derived from an EMBL/GenBank/DDBJ whole genome shotgun (WGS) entry which is preliminary data.</text>
</comment>
<dbReference type="InterPro" id="IPR000571">
    <property type="entry name" value="Znf_CCCH"/>
</dbReference>
<feature type="domain" description="C3H1-type" evidence="9">
    <location>
        <begin position="282"/>
        <end position="310"/>
    </location>
</feature>
<feature type="domain" description="WWE" evidence="10">
    <location>
        <begin position="404"/>
        <end position="486"/>
    </location>
</feature>
<evidence type="ECO:0000256" key="3">
    <source>
        <dbReference type="ARBA" id="ARBA00022679"/>
    </source>
</evidence>
<evidence type="ECO:0000256" key="4">
    <source>
        <dbReference type="ARBA" id="ARBA00023027"/>
    </source>
</evidence>
<keyword evidence="13" id="KW-1185">Reference proteome</keyword>
<feature type="region of interest" description="Disordered" evidence="8">
    <location>
        <begin position="613"/>
        <end position="636"/>
    </location>
</feature>
<name>A0AAU9VTM7_9CNID</name>
<dbReference type="Gene3D" id="4.10.1000.10">
    <property type="entry name" value="Zinc finger, CCCH-type"/>
    <property type="match status" value="1"/>
</dbReference>
<feature type="zinc finger region" description="C3H1-type" evidence="7">
    <location>
        <begin position="389"/>
        <end position="416"/>
    </location>
</feature>
<evidence type="ECO:0000259" key="11">
    <source>
        <dbReference type="PROSITE" id="PS51059"/>
    </source>
</evidence>
<dbReference type="GO" id="GO:0005634">
    <property type="term" value="C:nucleus"/>
    <property type="evidence" value="ECO:0007669"/>
    <property type="project" value="UniProtKB-SubCell"/>
</dbReference>
<dbReference type="GO" id="GO:1990404">
    <property type="term" value="F:NAD+-protein mono-ADP-ribosyltransferase activity"/>
    <property type="evidence" value="ECO:0007669"/>
    <property type="project" value="TreeGrafter"/>
</dbReference>
<feature type="domain" description="C3H1-type" evidence="9">
    <location>
        <begin position="389"/>
        <end position="416"/>
    </location>
</feature>
<dbReference type="Pfam" id="PF00642">
    <property type="entry name" value="zf-CCCH"/>
    <property type="match status" value="1"/>
</dbReference>
<dbReference type="PANTHER" id="PTHR45740">
    <property type="entry name" value="POLY [ADP-RIBOSE] POLYMERASE"/>
    <property type="match status" value="1"/>
</dbReference>
<dbReference type="Pfam" id="PF00644">
    <property type="entry name" value="PARP"/>
    <property type="match status" value="1"/>
</dbReference>
<dbReference type="SMART" id="SM00356">
    <property type="entry name" value="ZnF_C3H1"/>
    <property type="match status" value="4"/>
</dbReference>
<keyword evidence="5" id="KW-0539">Nucleus</keyword>
<keyword evidence="4" id="KW-0520">NAD</keyword>
<dbReference type="AlphaFoldDB" id="A0AAU9VTM7"/>
<dbReference type="SUPFAM" id="SSF117839">
    <property type="entry name" value="WWE domain"/>
    <property type="match status" value="2"/>
</dbReference>
<gene>
    <name evidence="12" type="ORF">PMEA_00016655</name>
</gene>
<dbReference type="PROSITE" id="PS51059">
    <property type="entry name" value="PARP_CATALYTIC"/>
    <property type="match status" value="1"/>
</dbReference>
<proteinExistence type="inferred from homology"/>
<feature type="domain" description="WWE" evidence="10">
    <location>
        <begin position="509"/>
        <end position="595"/>
    </location>
</feature>
<dbReference type="InterPro" id="IPR037197">
    <property type="entry name" value="WWE_dom_sf"/>
</dbReference>
<dbReference type="SMART" id="SM00678">
    <property type="entry name" value="WWE"/>
    <property type="match status" value="1"/>
</dbReference>
<keyword evidence="7" id="KW-0479">Metal-binding</keyword>
<dbReference type="InterPro" id="IPR012317">
    <property type="entry name" value="Poly(ADP-ribose)pol_cat_dom"/>
</dbReference>
<evidence type="ECO:0000313" key="12">
    <source>
        <dbReference type="EMBL" id="CAH3036110.1"/>
    </source>
</evidence>
<evidence type="ECO:0000256" key="5">
    <source>
        <dbReference type="ARBA" id="ARBA00023242"/>
    </source>
</evidence>
<evidence type="ECO:0000256" key="1">
    <source>
        <dbReference type="ARBA" id="ARBA00004123"/>
    </source>
</evidence>
<organism evidence="12 13">
    <name type="scientific">Pocillopora meandrina</name>
    <dbReference type="NCBI Taxonomy" id="46732"/>
    <lineage>
        <taxon>Eukaryota</taxon>
        <taxon>Metazoa</taxon>
        <taxon>Cnidaria</taxon>
        <taxon>Anthozoa</taxon>
        <taxon>Hexacorallia</taxon>
        <taxon>Scleractinia</taxon>
        <taxon>Astrocoeniina</taxon>
        <taxon>Pocilloporidae</taxon>
        <taxon>Pocillopora</taxon>
    </lineage>
</organism>
<feature type="zinc finger region" description="C3H1-type" evidence="7">
    <location>
        <begin position="98"/>
        <end position="120"/>
    </location>
</feature>
<dbReference type="GO" id="GO:0003950">
    <property type="term" value="F:NAD+ poly-ADP-ribosyltransferase activity"/>
    <property type="evidence" value="ECO:0007669"/>
    <property type="project" value="InterPro"/>
</dbReference>
<accession>A0AAU9VTM7</accession>
<dbReference type="CDD" id="cd01439">
    <property type="entry name" value="TCCD_inducible_PARP_like"/>
    <property type="match status" value="1"/>
</dbReference>
<evidence type="ECO:0000256" key="2">
    <source>
        <dbReference type="ARBA" id="ARBA00022676"/>
    </source>
</evidence>
<evidence type="ECO:0000256" key="6">
    <source>
        <dbReference type="ARBA" id="ARBA00024347"/>
    </source>
</evidence>
<dbReference type="InterPro" id="IPR051712">
    <property type="entry name" value="ARTD-AVP"/>
</dbReference>
<keyword evidence="7" id="KW-0863">Zinc-finger</keyword>
<comment type="subcellular location">
    <subcellularLocation>
        <location evidence="1">Nucleus</location>
    </subcellularLocation>
</comment>
<dbReference type="PROSITE" id="PS50103">
    <property type="entry name" value="ZF_C3H1"/>
    <property type="match status" value="4"/>
</dbReference>
<feature type="domain" description="C3H1-type" evidence="9">
    <location>
        <begin position="187"/>
        <end position="209"/>
    </location>
</feature>
<dbReference type="FunFam" id="3.90.228.10:FF:000008">
    <property type="entry name" value="Poly [ADP-ribose] polymerase"/>
    <property type="match status" value="1"/>
</dbReference>
<feature type="zinc finger region" description="C3H1-type" evidence="7">
    <location>
        <begin position="282"/>
        <end position="310"/>
    </location>
</feature>
<keyword evidence="2" id="KW-0328">Glycosyltransferase</keyword>
<keyword evidence="3" id="KW-0808">Transferase</keyword>
<dbReference type="GO" id="GO:0008270">
    <property type="term" value="F:zinc ion binding"/>
    <property type="evidence" value="ECO:0007669"/>
    <property type="project" value="UniProtKB-KW"/>
</dbReference>
<dbReference type="Proteomes" id="UP001159428">
    <property type="component" value="Unassembled WGS sequence"/>
</dbReference>
<evidence type="ECO:0000259" key="10">
    <source>
        <dbReference type="PROSITE" id="PS50918"/>
    </source>
</evidence>
<dbReference type="EMBL" id="CALNXJ010000003">
    <property type="protein sequence ID" value="CAH3036110.1"/>
    <property type="molecule type" value="Genomic_DNA"/>
</dbReference>
<feature type="domain" description="C3H1-type" evidence="9">
    <location>
        <begin position="98"/>
        <end position="120"/>
    </location>
</feature>
<evidence type="ECO:0000259" key="9">
    <source>
        <dbReference type="PROSITE" id="PS50103"/>
    </source>
</evidence>
<dbReference type="Pfam" id="PF02825">
    <property type="entry name" value="WWE"/>
    <property type="match status" value="2"/>
</dbReference>
<evidence type="ECO:0000313" key="13">
    <source>
        <dbReference type="Proteomes" id="UP001159428"/>
    </source>
</evidence>
<dbReference type="PROSITE" id="PS50918">
    <property type="entry name" value="WWE"/>
    <property type="match status" value="2"/>
</dbReference>
<dbReference type="SUPFAM" id="SSF56399">
    <property type="entry name" value="ADP-ribosylation"/>
    <property type="match status" value="1"/>
</dbReference>
<dbReference type="Gene3D" id="3.30.720.50">
    <property type="match status" value="2"/>
</dbReference>
<evidence type="ECO:0000256" key="8">
    <source>
        <dbReference type="SAM" id="MobiDB-lite"/>
    </source>
</evidence>
<feature type="zinc finger region" description="C3H1-type" evidence="7">
    <location>
        <begin position="187"/>
        <end position="209"/>
    </location>
</feature>